<keyword evidence="3" id="KW-1185">Reference proteome</keyword>
<accession>A0A7X5KMG4</accession>
<dbReference type="AlphaFoldDB" id="A0A7X5KMG4"/>
<feature type="domain" description="Cell wall-active antibiotics response LiaF-like C-terminal" evidence="1">
    <location>
        <begin position="51"/>
        <end position="124"/>
    </location>
</feature>
<evidence type="ECO:0000259" key="1">
    <source>
        <dbReference type="Pfam" id="PF09922"/>
    </source>
</evidence>
<name>A0A7X5KMG4_9FIRM</name>
<sequence length="152" mass="17708">MRNKRKMLKYLALGAVFGLVGKKVYHNFEELRSVYNHFIFGKSERIVYDDEFDGDSMSMLCSDIEIDLTNTNFFEEEMYLDLQAVASRVKILIPSHVEVVLEGSCKFSKVRMELEEAQKREILHIHYHLTASSMEIDAEESECCQDPWKENG</sequence>
<proteinExistence type="predicted"/>
<dbReference type="Proteomes" id="UP000461585">
    <property type="component" value="Unassembled WGS sequence"/>
</dbReference>
<evidence type="ECO:0000313" key="2">
    <source>
        <dbReference type="EMBL" id="NDL66929.1"/>
    </source>
</evidence>
<comment type="caution">
    <text evidence="2">The sequence shown here is derived from an EMBL/GenBank/DDBJ whole genome shotgun (WGS) entry which is preliminary data.</text>
</comment>
<dbReference type="EMBL" id="JAAEEH010000007">
    <property type="protein sequence ID" value="NDL66929.1"/>
    <property type="molecule type" value="Genomic_DNA"/>
</dbReference>
<reference evidence="2 3" key="1">
    <citation type="submission" date="2020-01" db="EMBL/GenBank/DDBJ databases">
        <title>Anaeroalcalibacter tamaniensis gen. nov., sp. nov., moderately halophilic strictly anaerobic fermenter bacterium from mud volcano of Taman peninsula.</title>
        <authorList>
            <person name="Frolova A."/>
            <person name="Merkel A.Y."/>
            <person name="Slobodkin A.I."/>
        </authorList>
    </citation>
    <scope>NUCLEOTIDE SEQUENCE [LARGE SCALE GENOMIC DNA]</scope>
    <source>
        <strain evidence="2 3">F-3ap</strain>
    </source>
</reference>
<dbReference type="InterPro" id="IPR024425">
    <property type="entry name" value="LiaF-like_C"/>
</dbReference>
<gene>
    <name evidence="2" type="ORF">GXN74_04095</name>
</gene>
<dbReference type="Pfam" id="PF09922">
    <property type="entry name" value="LiaF-like_C"/>
    <property type="match status" value="1"/>
</dbReference>
<organism evidence="2 3">
    <name type="scientific">Anaerotalea alkaliphila</name>
    <dbReference type="NCBI Taxonomy" id="2662126"/>
    <lineage>
        <taxon>Bacteria</taxon>
        <taxon>Bacillati</taxon>
        <taxon>Bacillota</taxon>
        <taxon>Clostridia</taxon>
        <taxon>Eubacteriales</taxon>
        <taxon>Anaerotalea</taxon>
    </lineage>
</organism>
<dbReference type="RefSeq" id="WP_162369655.1">
    <property type="nucleotide sequence ID" value="NZ_JAAEEH010000007.1"/>
</dbReference>
<evidence type="ECO:0000313" key="3">
    <source>
        <dbReference type="Proteomes" id="UP000461585"/>
    </source>
</evidence>
<protein>
    <submittedName>
        <fullName evidence="2">Cell wall-active antibiotics response protein</fullName>
    </submittedName>
</protein>